<proteinExistence type="predicted"/>
<dbReference type="RefSeq" id="WP_090337692.1">
    <property type="nucleotide sequence ID" value="NZ_FNXY01000005.1"/>
</dbReference>
<evidence type="ECO:0000313" key="2">
    <source>
        <dbReference type="Proteomes" id="UP000199532"/>
    </source>
</evidence>
<dbReference type="Proteomes" id="UP000199532">
    <property type="component" value="Unassembled WGS sequence"/>
</dbReference>
<dbReference type="OrthoDB" id="964510at2"/>
<reference evidence="1 2" key="1">
    <citation type="submission" date="2016-10" db="EMBL/GenBank/DDBJ databases">
        <authorList>
            <person name="de Groot N.N."/>
        </authorList>
    </citation>
    <scope>NUCLEOTIDE SEQUENCE [LARGE SCALE GENOMIC DNA]</scope>
    <source>
        <strain evidence="1 2">DSM 19938</strain>
    </source>
</reference>
<sequence>MENISMPADHEKVLFTDQNGTRHEGVYRKVLKAFVDTENGKDPEDINNIYLEDRIVDWKYVHKDKNLDPDVMVIL</sequence>
<dbReference type="AlphaFoldDB" id="A0A1H6WWE6"/>
<dbReference type="EMBL" id="FNXY01000005">
    <property type="protein sequence ID" value="SEJ19624.1"/>
    <property type="molecule type" value="Genomic_DNA"/>
</dbReference>
<name>A0A1H6WWE6_9BACT</name>
<keyword evidence="2" id="KW-1185">Reference proteome</keyword>
<accession>A0A1H6WWE6</accession>
<gene>
    <name evidence="1" type="ORF">SAMN04487995_3714</name>
</gene>
<evidence type="ECO:0000313" key="1">
    <source>
        <dbReference type="EMBL" id="SEJ19624.1"/>
    </source>
</evidence>
<protein>
    <submittedName>
        <fullName evidence="1">Uncharacterized protein</fullName>
    </submittedName>
</protein>
<organism evidence="1 2">
    <name type="scientific">Dyadobacter koreensis</name>
    <dbReference type="NCBI Taxonomy" id="408657"/>
    <lineage>
        <taxon>Bacteria</taxon>
        <taxon>Pseudomonadati</taxon>
        <taxon>Bacteroidota</taxon>
        <taxon>Cytophagia</taxon>
        <taxon>Cytophagales</taxon>
        <taxon>Spirosomataceae</taxon>
        <taxon>Dyadobacter</taxon>
    </lineage>
</organism>